<evidence type="ECO:0000259" key="2">
    <source>
        <dbReference type="PROSITE" id="PS50022"/>
    </source>
</evidence>
<gene>
    <name evidence="3" type="ORF">ACAOBT_LOCUS8126</name>
</gene>
<dbReference type="Gene3D" id="2.60.120.260">
    <property type="entry name" value="Galactose-binding domain-like"/>
    <property type="match status" value="1"/>
</dbReference>
<evidence type="ECO:0000313" key="3">
    <source>
        <dbReference type="EMBL" id="CAH1968900.1"/>
    </source>
</evidence>
<reference evidence="3" key="1">
    <citation type="submission" date="2022-03" db="EMBL/GenBank/DDBJ databases">
        <authorList>
            <person name="Sayadi A."/>
        </authorList>
    </citation>
    <scope>NUCLEOTIDE SEQUENCE</scope>
</reference>
<protein>
    <recommendedName>
        <fullName evidence="2">F5/8 type C domain-containing protein</fullName>
    </recommendedName>
</protein>
<evidence type="ECO:0000313" key="4">
    <source>
        <dbReference type="Proteomes" id="UP001152888"/>
    </source>
</evidence>
<evidence type="ECO:0000256" key="1">
    <source>
        <dbReference type="SAM" id="MobiDB-lite"/>
    </source>
</evidence>
<dbReference type="Proteomes" id="UP001152888">
    <property type="component" value="Unassembled WGS sequence"/>
</dbReference>
<organism evidence="3 4">
    <name type="scientific">Acanthoscelides obtectus</name>
    <name type="common">Bean weevil</name>
    <name type="synonym">Bruchus obtectus</name>
    <dbReference type="NCBI Taxonomy" id="200917"/>
    <lineage>
        <taxon>Eukaryota</taxon>
        <taxon>Metazoa</taxon>
        <taxon>Ecdysozoa</taxon>
        <taxon>Arthropoda</taxon>
        <taxon>Hexapoda</taxon>
        <taxon>Insecta</taxon>
        <taxon>Pterygota</taxon>
        <taxon>Neoptera</taxon>
        <taxon>Endopterygota</taxon>
        <taxon>Coleoptera</taxon>
        <taxon>Polyphaga</taxon>
        <taxon>Cucujiformia</taxon>
        <taxon>Chrysomeloidea</taxon>
        <taxon>Chrysomelidae</taxon>
        <taxon>Bruchinae</taxon>
        <taxon>Bruchini</taxon>
        <taxon>Acanthoscelides</taxon>
    </lineage>
</organism>
<dbReference type="InterPro" id="IPR008979">
    <property type="entry name" value="Galactose-bd-like_sf"/>
</dbReference>
<dbReference type="PROSITE" id="PS01285">
    <property type="entry name" value="FA58C_1"/>
    <property type="match status" value="1"/>
</dbReference>
<feature type="domain" description="F5/8 type C" evidence="2">
    <location>
        <begin position="1"/>
        <end position="108"/>
    </location>
</feature>
<name>A0A9P0K7G4_ACAOB</name>
<dbReference type="PROSITE" id="PS50022">
    <property type="entry name" value="FA58C_3"/>
    <property type="match status" value="1"/>
</dbReference>
<keyword evidence="4" id="KW-1185">Reference proteome</keyword>
<dbReference type="PANTHER" id="PTHR24543">
    <property type="entry name" value="MULTICOPPER OXIDASE-RELATED"/>
    <property type="match status" value="1"/>
</dbReference>
<sequence length="124" mass="14197">MENGNIPDDAITASSSYVPNVGPKNGRLRVERAGGGWCPKQQVESGVREYLQVDLGGVHAVTGVQTQGRYDRGRGQEYAEEYTVEYLRPGMKEWREYRRWDGKRLFYGLRKCNRKCIKFHGVLV</sequence>
<dbReference type="AlphaFoldDB" id="A0A9P0K7G4"/>
<comment type="caution">
    <text evidence="3">The sequence shown here is derived from an EMBL/GenBank/DDBJ whole genome shotgun (WGS) entry which is preliminary data.</text>
</comment>
<dbReference type="SUPFAM" id="SSF49785">
    <property type="entry name" value="Galactose-binding domain-like"/>
    <property type="match status" value="1"/>
</dbReference>
<dbReference type="PANTHER" id="PTHR24543:SF291">
    <property type="entry name" value="SMOKE ALARM, ISOFORM D"/>
    <property type="match status" value="1"/>
</dbReference>
<feature type="region of interest" description="Disordered" evidence="1">
    <location>
        <begin position="1"/>
        <end position="25"/>
    </location>
</feature>
<proteinExistence type="predicted"/>
<accession>A0A9P0K7G4</accession>
<dbReference type="EMBL" id="CAKOFQ010006757">
    <property type="protein sequence ID" value="CAH1968900.1"/>
    <property type="molecule type" value="Genomic_DNA"/>
</dbReference>
<dbReference type="Pfam" id="PF00754">
    <property type="entry name" value="F5_F8_type_C"/>
    <property type="match status" value="1"/>
</dbReference>
<dbReference type="OrthoDB" id="6071166at2759"/>
<dbReference type="InterPro" id="IPR000421">
    <property type="entry name" value="FA58C"/>
</dbReference>